<keyword evidence="3" id="KW-0813">Transport</keyword>
<evidence type="ECO:0000259" key="8">
    <source>
        <dbReference type="Pfam" id="PF25967"/>
    </source>
</evidence>
<organism evidence="9 10">
    <name type="scientific">Stenomitos frigidus AS-A4</name>
    <dbReference type="NCBI Taxonomy" id="2933935"/>
    <lineage>
        <taxon>Bacteria</taxon>
        <taxon>Bacillati</taxon>
        <taxon>Cyanobacteriota</taxon>
        <taxon>Cyanophyceae</taxon>
        <taxon>Leptolyngbyales</taxon>
        <taxon>Leptolyngbyaceae</taxon>
        <taxon>Stenomitos</taxon>
    </lineage>
</organism>
<dbReference type="Proteomes" id="UP001476950">
    <property type="component" value="Unassembled WGS sequence"/>
</dbReference>
<gene>
    <name evidence="9" type="ORF">NDI38_14200</name>
</gene>
<comment type="subcellular location">
    <subcellularLocation>
        <location evidence="1">Cell envelope</location>
    </subcellularLocation>
</comment>
<dbReference type="Gene3D" id="2.40.50.100">
    <property type="match status" value="1"/>
</dbReference>
<feature type="compositionally biased region" description="Polar residues" evidence="5">
    <location>
        <begin position="376"/>
        <end position="411"/>
    </location>
</feature>
<dbReference type="SUPFAM" id="SSF111369">
    <property type="entry name" value="HlyD-like secretion proteins"/>
    <property type="match status" value="1"/>
</dbReference>
<evidence type="ECO:0000256" key="2">
    <source>
        <dbReference type="ARBA" id="ARBA00009477"/>
    </source>
</evidence>
<evidence type="ECO:0000313" key="9">
    <source>
        <dbReference type="EMBL" id="MEP1059594.1"/>
    </source>
</evidence>
<dbReference type="PANTHER" id="PTHR30469:SF15">
    <property type="entry name" value="HLYD FAMILY OF SECRETION PROTEINS"/>
    <property type="match status" value="1"/>
</dbReference>
<keyword evidence="4" id="KW-0175">Coiled coil</keyword>
<comment type="similarity">
    <text evidence="2">Belongs to the membrane fusion protein (MFP) (TC 8.A.1) family.</text>
</comment>
<feature type="coiled-coil region" evidence="4">
    <location>
        <begin position="134"/>
        <end position="182"/>
    </location>
</feature>
<evidence type="ECO:0000256" key="1">
    <source>
        <dbReference type="ARBA" id="ARBA00004196"/>
    </source>
</evidence>
<evidence type="ECO:0000259" key="7">
    <source>
        <dbReference type="Pfam" id="PF25954"/>
    </source>
</evidence>
<dbReference type="NCBIfam" id="TIGR01730">
    <property type="entry name" value="RND_mfp"/>
    <property type="match status" value="1"/>
</dbReference>
<protein>
    <submittedName>
        <fullName evidence="9">Efflux RND transporter periplasmic adaptor subunit</fullName>
    </submittedName>
</protein>
<feature type="domain" description="Multidrug resistance protein MdtA-like barrel-sandwich hybrid" evidence="6">
    <location>
        <begin position="94"/>
        <end position="271"/>
    </location>
</feature>
<reference evidence="9 10" key="1">
    <citation type="submission" date="2022-04" db="EMBL/GenBank/DDBJ databases">
        <title>Positive selection, recombination, and allopatry shape intraspecific diversity of widespread and dominant cyanobacteria.</title>
        <authorList>
            <person name="Wei J."/>
            <person name="Shu W."/>
            <person name="Hu C."/>
        </authorList>
    </citation>
    <scope>NUCLEOTIDE SEQUENCE [LARGE SCALE GENOMIC DNA]</scope>
    <source>
        <strain evidence="9 10">AS-A4</strain>
    </source>
</reference>
<feature type="domain" description="CusB-like beta-barrel" evidence="7">
    <location>
        <begin position="283"/>
        <end position="356"/>
    </location>
</feature>
<dbReference type="InterPro" id="IPR058625">
    <property type="entry name" value="MdtA-like_BSH"/>
</dbReference>
<dbReference type="Pfam" id="PF25954">
    <property type="entry name" value="Beta-barrel_RND_2"/>
    <property type="match status" value="1"/>
</dbReference>
<evidence type="ECO:0000256" key="4">
    <source>
        <dbReference type="SAM" id="Coils"/>
    </source>
</evidence>
<name>A0ABV0KMR8_9CYAN</name>
<keyword evidence="10" id="KW-1185">Reference proteome</keyword>
<dbReference type="Pfam" id="PF25967">
    <property type="entry name" value="RND-MFP_C"/>
    <property type="match status" value="1"/>
</dbReference>
<proteinExistence type="inferred from homology"/>
<comment type="caution">
    <text evidence="9">The sequence shown here is derived from an EMBL/GenBank/DDBJ whole genome shotgun (WGS) entry which is preliminary data.</text>
</comment>
<dbReference type="InterPro" id="IPR006143">
    <property type="entry name" value="RND_pump_MFP"/>
</dbReference>
<dbReference type="PANTHER" id="PTHR30469">
    <property type="entry name" value="MULTIDRUG RESISTANCE PROTEIN MDTA"/>
    <property type="match status" value="1"/>
</dbReference>
<accession>A0ABV0KMR8</accession>
<dbReference type="Gene3D" id="2.40.30.170">
    <property type="match status" value="1"/>
</dbReference>
<evidence type="ECO:0000256" key="3">
    <source>
        <dbReference type="ARBA" id="ARBA00022448"/>
    </source>
</evidence>
<evidence type="ECO:0000259" key="6">
    <source>
        <dbReference type="Pfam" id="PF25917"/>
    </source>
</evidence>
<feature type="domain" description="Multidrug resistance protein MdtA-like C-terminal permuted SH3" evidence="8">
    <location>
        <begin position="431"/>
        <end position="463"/>
    </location>
</feature>
<dbReference type="InterPro" id="IPR058627">
    <property type="entry name" value="MdtA-like_C"/>
</dbReference>
<sequence length="484" mass="51177">MISVISSSVPFAPKAVLLHKAKPTSIARWAVVVGAALAVSGCGLLPKGDNADAQTRPSGNAQGQRTAAVDVAIAATAPLEAAREYTGTTQPLQEVAIRAQAEGQLQALNVDVGDRVQRGQTLARIDDSILTAATAEAEAELASRRTEISQLQTQVSDAQTQVEQARLQLQQAESDAARYQRLARDGAVTQQQAEQSRTQARTAAQVLRSSQERVRNQQQAIAAAQGRVVAQQAVVAQQQERRSYAVLTAPISGAVLMRSTEAGNVVQVGNELLRLGDFSQAKVTVQVSELDLTNVRLGGAANVRLDAFPNERFAGRVTRVSPAANPTSRLVPVEVTIPNPAGKVGSGLLARVSFMQTTTDRIVVPLAAVQDDRARGQQSSQKPESTDRQANQQPRQRGSNAGAATSRQPENGNAKPKQTKGTLFVVAGEGEQAKVAARSVTLGEQLDGKVQILAGLKPGDRFVARTSKPLKDGDSVRLSILSAK</sequence>
<dbReference type="Pfam" id="PF25917">
    <property type="entry name" value="BSH_RND"/>
    <property type="match status" value="1"/>
</dbReference>
<dbReference type="InterPro" id="IPR058792">
    <property type="entry name" value="Beta-barrel_RND_2"/>
</dbReference>
<evidence type="ECO:0000256" key="5">
    <source>
        <dbReference type="SAM" id="MobiDB-lite"/>
    </source>
</evidence>
<dbReference type="EMBL" id="JAMPLM010000011">
    <property type="protein sequence ID" value="MEP1059594.1"/>
    <property type="molecule type" value="Genomic_DNA"/>
</dbReference>
<dbReference type="Gene3D" id="2.40.420.20">
    <property type="match status" value="1"/>
</dbReference>
<feature type="region of interest" description="Disordered" evidence="5">
    <location>
        <begin position="369"/>
        <end position="419"/>
    </location>
</feature>
<dbReference type="RefSeq" id="WP_190446557.1">
    <property type="nucleotide sequence ID" value="NZ_JAMPLM010000011.1"/>
</dbReference>
<evidence type="ECO:0000313" key="10">
    <source>
        <dbReference type="Proteomes" id="UP001476950"/>
    </source>
</evidence>